<sequence length="444" mass="49601">MSKRIKTGTVLALAALVGAGAILGACSRTDGTDERGNGKTTAELKPKEPVELVIQNQNFAWDNDYFMEYYGNDIERKFPHIKLKLLMRGSKIEDTVISGMPLDIIAAPPASFNDTIAKFDLQYDITPLIKKYKYDTNRLDPSVVGLSKQMAGGGIYDIPTSMSPAALVYNKDLFDKFGVAYPKDCMNWDEVFELAKKMTRNEGGVQYRGLFASVGHLINRNQLSLNLINPVTKKADFENGKWKGFLENMARFYQIQGYDMSDKIASLTPQKTEWEKAQTVAMWLPVSGAHLIPDMKNYDYVSFPIFKDFPDVGPQSYPVQFYVTGKSKHKDDAFEVLAYLTSDEFQLKQSKKGVFTVLNNDSIKAAFGQEGSDYTGKNFKALLPKIHAPNMIESKYNTVASAALTTAFYDFVLGKKDINSALREAAEKTNKQIEADQIATGEKK</sequence>
<dbReference type="PANTHER" id="PTHR43649">
    <property type="entry name" value="ARABINOSE-BINDING PROTEIN-RELATED"/>
    <property type="match status" value="1"/>
</dbReference>
<dbReference type="Proteomes" id="UP000307943">
    <property type="component" value="Unassembled WGS sequence"/>
</dbReference>
<reference evidence="2 3" key="1">
    <citation type="submission" date="2019-05" db="EMBL/GenBank/DDBJ databases">
        <title>We sequenced the genome of Paenibacillus hemerocallicola KCTC 33185 for further insight into its adaptation and study the phylogeny of Paenibacillus.</title>
        <authorList>
            <person name="Narsing Rao M.P."/>
        </authorList>
    </citation>
    <scope>NUCLEOTIDE SEQUENCE [LARGE SCALE GENOMIC DNA]</scope>
    <source>
        <strain evidence="2 3">KCTC 33185</strain>
    </source>
</reference>
<proteinExistence type="predicted"/>
<feature type="chain" id="PRO_5022851571" evidence="1">
    <location>
        <begin position="25"/>
        <end position="444"/>
    </location>
</feature>
<keyword evidence="1" id="KW-0732">Signal</keyword>
<gene>
    <name evidence="2" type="ORF">FE784_30620</name>
</gene>
<dbReference type="InterPro" id="IPR050490">
    <property type="entry name" value="Bact_solute-bd_prot1"/>
</dbReference>
<evidence type="ECO:0000313" key="3">
    <source>
        <dbReference type="Proteomes" id="UP000307943"/>
    </source>
</evidence>
<name>A0A5C4T0B8_9BACL</name>
<keyword evidence="3" id="KW-1185">Reference proteome</keyword>
<dbReference type="Gene3D" id="3.40.190.10">
    <property type="entry name" value="Periplasmic binding protein-like II"/>
    <property type="match status" value="1"/>
</dbReference>
<evidence type="ECO:0000256" key="1">
    <source>
        <dbReference type="SAM" id="SignalP"/>
    </source>
</evidence>
<dbReference type="RefSeq" id="WP_139606071.1">
    <property type="nucleotide sequence ID" value="NZ_VDCQ01000059.1"/>
</dbReference>
<accession>A0A5C4T0B8</accession>
<dbReference type="OrthoDB" id="9795467at2"/>
<comment type="caution">
    <text evidence="2">The sequence shown here is derived from an EMBL/GenBank/DDBJ whole genome shotgun (WGS) entry which is preliminary data.</text>
</comment>
<dbReference type="PANTHER" id="PTHR43649:SF12">
    <property type="entry name" value="DIACETYLCHITOBIOSE BINDING PROTEIN DASA"/>
    <property type="match status" value="1"/>
</dbReference>
<evidence type="ECO:0000313" key="2">
    <source>
        <dbReference type="EMBL" id="TNJ62423.1"/>
    </source>
</evidence>
<dbReference type="PROSITE" id="PS51257">
    <property type="entry name" value="PROKAR_LIPOPROTEIN"/>
    <property type="match status" value="1"/>
</dbReference>
<dbReference type="SUPFAM" id="SSF53850">
    <property type="entry name" value="Periplasmic binding protein-like II"/>
    <property type="match status" value="1"/>
</dbReference>
<organism evidence="2 3">
    <name type="scientific">Paenibacillus hemerocallicola</name>
    <dbReference type="NCBI Taxonomy" id="1172614"/>
    <lineage>
        <taxon>Bacteria</taxon>
        <taxon>Bacillati</taxon>
        <taxon>Bacillota</taxon>
        <taxon>Bacilli</taxon>
        <taxon>Bacillales</taxon>
        <taxon>Paenibacillaceae</taxon>
        <taxon>Paenibacillus</taxon>
    </lineage>
</organism>
<feature type="signal peptide" evidence="1">
    <location>
        <begin position="1"/>
        <end position="24"/>
    </location>
</feature>
<protein>
    <submittedName>
        <fullName evidence="2">Extracellular solute-binding protein</fullName>
    </submittedName>
</protein>
<dbReference type="EMBL" id="VDCQ01000059">
    <property type="protein sequence ID" value="TNJ62423.1"/>
    <property type="molecule type" value="Genomic_DNA"/>
</dbReference>
<dbReference type="AlphaFoldDB" id="A0A5C4T0B8"/>
<dbReference type="Pfam" id="PF01547">
    <property type="entry name" value="SBP_bac_1"/>
    <property type="match status" value="1"/>
</dbReference>
<dbReference type="InterPro" id="IPR006059">
    <property type="entry name" value="SBP"/>
</dbReference>